<proteinExistence type="predicted"/>
<dbReference type="Gene3D" id="1.10.10.10">
    <property type="entry name" value="Winged helix-like DNA-binding domain superfamily/Winged helix DNA-binding domain"/>
    <property type="match status" value="1"/>
</dbReference>
<dbReference type="InterPro" id="IPR036388">
    <property type="entry name" value="WH-like_DNA-bd_sf"/>
</dbReference>
<dbReference type="Pfam" id="PF04545">
    <property type="entry name" value="Sigma70_r4"/>
    <property type="match status" value="1"/>
</dbReference>
<reference evidence="2 3" key="1">
    <citation type="submission" date="2015-04" db="EMBL/GenBank/DDBJ databases">
        <title>Evaluation of non-dairy Lactococcus lactis with potential dairy applications reveals extensive phenotype-genotype disparity.</title>
        <authorList>
            <person name="Cavanagh D."/>
            <person name="Casey A."/>
            <person name="Altermann E."/>
            <person name="Cotter P."/>
            <person name="Fitzgerald G.F."/>
            <person name="McAuliffe O."/>
        </authorList>
    </citation>
    <scope>NUCLEOTIDE SEQUENCE [LARGE SCALE GENOMIC DNA]</scope>
    <source>
        <strain evidence="2 3">DPC6856</strain>
    </source>
</reference>
<protein>
    <submittedName>
        <fullName evidence="2">RNA polymerase sigma factor, sigma-70 family</fullName>
    </submittedName>
</protein>
<dbReference type="EMBL" id="LAVW01000013">
    <property type="protein sequence ID" value="KKW74858.1"/>
    <property type="molecule type" value="Genomic_DNA"/>
</dbReference>
<feature type="domain" description="RNA polymerase sigma-70 region 4" evidence="1">
    <location>
        <begin position="50"/>
        <end position="97"/>
    </location>
</feature>
<evidence type="ECO:0000259" key="1">
    <source>
        <dbReference type="Pfam" id="PF04545"/>
    </source>
</evidence>
<organism evidence="2 3">
    <name type="scientific">Lactococcus lactis subsp. cremoris</name>
    <name type="common">Streptococcus cremoris</name>
    <dbReference type="NCBI Taxonomy" id="1359"/>
    <lineage>
        <taxon>Bacteria</taxon>
        <taxon>Bacillati</taxon>
        <taxon>Bacillota</taxon>
        <taxon>Bacilli</taxon>
        <taxon>Lactobacillales</taxon>
        <taxon>Streptococcaceae</taxon>
        <taxon>Lactococcus</taxon>
    </lineage>
</organism>
<evidence type="ECO:0000313" key="3">
    <source>
        <dbReference type="Proteomes" id="UP000034513"/>
    </source>
</evidence>
<comment type="caution">
    <text evidence="2">The sequence shown here is derived from an EMBL/GenBank/DDBJ whole genome shotgun (WGS) entry which is preliminary data.</text>
</comment>
<dbReference type="Proteomes" id="UP000034513">
    <property type="component" value="Unassembled WGS sequence"/>
</dbReference>
<dbReference type="InterPro" id="IPR007630">
    <property type="entry name" value="RNA_pol_sigma70_r4"/>
</dbReference>
<name>A0ABR5EK79_LACLC</name>
<dbReference type="SUPFAM" id="SSF88659">
    <property type="entry name" value="Sigma3 and sigma4 domains of RNA polymerase sigma factors"/>
    <property type="match status" value="1"/>
</dbReference>
<accession>A0ABR5EK79</accession>
<gene>
    <name evidence="2" type="ORF">VN93_0236</name>
</gene>
<sequence>MFKRDDMMNEVKFNIRLYFTGGMKRLTDRIDSTDNLTPQRIVLNAMTELFDSLSEDEIEMIRLRYMKGLTLSEVASRYSISERTVRNHTNPTRKQVKEIITRATETMNGIDRKEEIECQ</sequence>
<dbReference type="InterPro" id="IPR013324">
    <property type="entry name" value="RNA_pol_sigma_r3/r4-like"/>
</dbReference>
<keyword evidence="3" id="KW-1185">Reference proteome</keyword>
<evidence type="ECO:0000313" key="2">
    <source>
        <dbReference type="EMBL" id="KKW74858.1"/>
    </source>
</evidence>